<keyword evidence="2" id="KW-1185">Reference proteome</keyword>
<reference evidence="1 2" key="1">
    <citation type="journal article" date="2022" name="Hortic Res">
        <title>A haplotype resolved chromosomal level avocado genome allows analysis of novel avocado genes.</title>
        <authorList>
            <person name="Nath O."/>
            <person name="Fletcher S.J."/>
            <person name="Hayward A."/>
            <person name="Shaw L.M."/>
            <person name="Masouleh A.K."/>
            <person name="Furtado A."/>
            <person name="Henry R.J."/>
            <person name="Mitter N."/>
        </authorList>
    </citation>
    <scope>NUCLEOTIDE SEQUENCE [LARGE SCALE GENOMIC DNA]</scope>
    <source>
        <strain evidence="2">cv. Hass</strain>
    </source>
</reference>
<proteinExistence type="predicted"/>
<sequence>MVCDGDFSMFQCHFEFAGVFMMMKVLSTDYELHFASPVFILLQVLLHCYLWFVMEFENQHIPVYVGAASVLLMAYIDLAYKLGDPNRWHLKGESNGYSCRC</sequence>
<name>A0ACC2KZA9_PERAE</name>
<dbReference type="Proteomes" id="UP001234297">
    <property type="component" value="Chromosome 6"/>
</dbReference>
<protein>
    <submittedName>
        <fullName evidence="1">Uncharacterized protein</fullName>
    </submittedName>
</protein>
<evidence type="ECO:0000313" key="2">
    <source>
        <dbReference type="Proteomes" id="UP001234297"/>
    </source>
</evidence>
<gene>
    <name evidence="1" type="ORF">MRB53_019827</name>
</gene>
<evidence type="ECO:0000313" key="1">
    <source>
        <dbReference type="EMBL" id="KAJ8626520.1"/>
    </source>
</evidence>
<organism evidence="1 2">
    <name type="scientific">Persea americana</name>
    <name type="common">Avocado</name>
    <dbReference type="NCBI Taxonomy" id="3435"/>
    <lineage>
        <taxon>Eukaryota</taxon>
        <taxon>Viridiplantae</taxon>
        <taxon>Streptophyta</taxon>
        <taxon>Embryophyta</taxon>
        <taxon>Tracheophyta</taxon>
        <taxon>Spermatophyta</taxon>
        <taxon>Magnoliopsida</taxon>
        <taxon>Magnoliidae</taxon>
        <taxon>Laurales</taxon>
        <taxon>Lauraceae</taxon>
        <taxon>Persea</taxon>
    </lineage>
</organism>
<comment type="caution">
    <text evidence="1">The sequence shown here is derived from an EMBL/GenBank/DDBJ whole genome shotgun (WGS) entry which is preliminary data.</text>
</comment>
<accession>A0ACC2KZA9</accession>
<dbReference type="EMBL" id="CM056814">
    <property type="protein sequence ID" value="KAJ8626520.1"/>
    <property type="molecule type" value="Genomic_DNA"/>
</dbReference>